<reference evidence="1" key="1">
    <citation type="journal article" date="2021" name="Environ. Microbiol.">
        <title>Gene family expansions and transcriptome signatures uncover fungal adaptations to wood decay.</title>
        <authorList>
            <person name="Hage H."/>
            <person name="Miyauchi S."/>
            <person name="Viragh M."/>
            <person name="Drula E."/>
            <person name="Min B."/>
            <person name="Chaduli D."/>
            <person name="Navarro D."/>
            <person name="Favel A."/>
            <person name="Norest M."/>
            <person name="Lesage-Meessen L."/>
            <person name="Balint B."/>
            <person name="Merenyi Z."/>
            <person name="de Eugenio L."/>
            <person name="Morin E."/>
            <person name="Martinez A.T."/>
            <person name="Baldrian P."/>
            <person name="Stursova M."/>
            <person name="Martinez M.J."/>
            <person name="Novotny C."/>
            <person name="Magnuson J.K."/>
            <person name="Spatafora J.W."/>
            <person name="Maurice S."/>
            <person name="Pangilinan J."/>
            <person name="Andreopoulos W."/>
            <person name="LaButti K."/>
            <person name="Hundley H."/>
            <person name="Na H."/>
            <person name="Kuo A."/>
            <person name="Barry K."/>
            <person name="Lipzen A."/>
            <person name="Henrissat B."/>
            <person name="Riley R."/>
            <person name="Ahrendt S."/>
            <person name="Nagy L.G."/>
            <person name="Grigoriev I.V."/>
            <person name="Martin F."/>
            <person name="Rosso M.N."/>
        </authorList>
    </citation>
    <scope>NUCLEOTIDE SEQUENCE</scope>
    <source>
        <strain evidence="1">CBS 384.51</strain>
    </source>
</reference>
<evidence type="ECO:0000313" key="1">
    <source>
        <dbReference type="EMBL" id="KAI0093641.1"/>
    </source>
</evidence>
<dbReference type="EMBL" id="MU274901">
    <property type="protein sequence ID" value="KAI0093641.1"/>
    <property type="molecule type" value="Genomic_DNA"/>
</dbReference>
<protein>
    <submittedName>
        <fullName evidence="1">Cyclin-like protein</fullName>
    </submittedName>
</protein>
<keyword evidence="2" id="KW-1185">Reference proteome</keyword>
<name>A0ACB8UHH8_9APHY</name>
<dbReference type="Proteomes" id="UP001055072">
    <property type="component" value="Unassembled WGS sequence"/>
</dbReference>
<sequence>MGAPSTSAAQWLFPVSALVEQTPSRTTSSISVERELYDRARGVEFLFRLGVSLMLPVPSLYTAATWFHRFYMRFSMEDYHRQDVGAACIFLATKTEECGRKLKDVAKVFCSKVWGKKMEDIADDSQELEDSQMAILLTEEVLLEALCFDFVVRSPHTDLVDLLEARQETPEFEEYAFSIANDSYRTPLCILYPPRIIAVACYVLAQQYVEGTNSPSLSPPYPESMRFAVEFYNLNEMELVAVADALTILLEFYAAQDLSTMEYLSSIATISPPEKSPARQKLYQPFVQLAQGLQKPPEPGPPEGEPTSSSQPQPSPSKQPSEDTPNLSKSNGWIPVRSDPSAPDLPEKPKWQI</sequence>
<accession>A0ACB8UHH8</accession>
<proteinExistence type="predicted"/>
<evidence type="ECO:0000313" key="2">
    <source>
        <dbReference type="Proteomes" id="UP001055072"/>
    </source>
</evidence>
<gene>
    <name evidence="1" type="ORF">BDY19DRAFT_918090</name>
</gene>
<organism evidence="1 2">
    <name type="scientific">Irpex rosettiformis</name>
    <dbReference type="NCBI Taxonomy" id="378272"/>
    <lineage>
        <taxon>Eukaryota</taxon>
        <taxon>Fungi</taxon>
        <taxon>Dikarya</taxon>
        <taxon>Basidiomycota</taxon>
        <taxon>Agaricomycotina</taxon>
        <taxon>Agaricomycetes</taxon>
        <taxon>Polyporales</taxon>
        <taxon>Irpicaceae</taxon>
        <taxon>Irpex</taxon>
    </lineage>
</organism>
<comment type="caution">
    <text evidence="1">The sequence shown here is derived from an EMBL/GenBank/DDBJ whole genome shotgun (WGS) entry which is preliminary data.</text>
</comment>